<dbReference type="Proteomes" id="UP000533598">
    <property type="component" value="Unassembled WGS sequence"/>
</dbReference>
<comment type="subcellular location">
    <subcellularLocation>
        <location evidence="2">Cell membrane</location>
    </subcellularLocation>
</comment>
<evidence type="ECO:0000256" key="7">
    <source>
        <dbReference type="ARBA" id="ARBA00022777"/>
    </source>
</evidence>
<dbReference type="InterPro" id="IPR036097">
    <property type="entry name" value="HisK_dim/P_sf"/>
</dbReference>
<evidence type="ECO:0000313" key="15">
    <source>
        <dbReference type="Proteomes" id="UP000533598"/>
    </source>
</evidence>
<dbReference type="InterPro" id="IPR036890">
    <property type="entry name" value="HATPase_C_sf"/>
</dbReference>
<proteinExistence type="predicted"/>
<dbReference type="PROSITE" id="PS50885">
    <property type="entry name" value="HAMP"/>
    <property type="match status" value="1"/>
</dbReference>
<keyword evidence="15" id="KW-1185">Reference proteome</keyword>
<dbReference type="InterPro" id="IPR003660">
    <property type="entry name" value="HAMP_dom"/>
</dbReference>
<feature type="transmembrane region" description="Helical" evidence="11">
    <location>
        <begin position="42"/>
        <end position="61"/>
    </location>
</feature>
<dbReference type="PRINTS" id="PR00344">
    <property type="entry name" value="BCTRLSENSOR"/>
</dbReference>
<keyword evidence="5" id="KW-0808">Transferase</keyword>
<sequence length="321" mass="33295">MTSRTRITLLYAGTAIPAGLALHLLISAWLPGSATPPGLLPLAAVTLLVLVAALGTGWLVAGRVLAPLRRLTGLTERIAAGHPHSRIELPGPPGELQRLAGTVNGLLARLETASVAQRRFAANIAHELRTPLATSRTLLEVAAAHPERCDLPDLTAKLLTVNKRCTELVDALLDLARAEHGLTNPVPTDLAVITAQALANLDPGGVSVSAELSTTTFPGEPTLLLRLVNNLLANAIRHNRPGGRAGVTVADGRLTVTNTGPLIPAELAGQLFEPFVRSAGRTRAAGHGLGLAIARAVVTAHHGTITASPNPDGGLTVDVRF</sequence>
<dbReference type="CDD" id="cd00075">
    <property type="entry name" value="HATPase"/>
    <property type="match status" value="1"/>
</dbReference>
<feature type="domain" description="HAMP" evidence="13">
    <location>
        <begin position="62"/>
        <end position="115"/>
    </location>
</feature>
<evidence type="ECO:0000256" key="2">
    <source>
        <dbReference type="ARBA" id="ARBA00004236"/>
    </source>
</evidence>
<protein>
    <recommendedName>
        <fullName evidence="3">histidine kinase</fullName>
        <ecNumber evidence="3">2.7.13.3</ecNumber>
    </recommendedName>
</protein>
<dbReference type="SUPFAM" id="SSF47384">
    <property type="entry name" value="Homodimeric domain of signal transducing histidine kinase"/>
    <property type="match status" value="1"/>
</dbReference>
<evidence type="ECO:0000259" key="12">
    <source>
        <dbReference type="PROSITE" id="PS50109"/>
    </source>
</evidence>
<comment type="catalytic activity">
    <reaction evidence="1">
        <text>ATP + protein L-histidine = ADP + protein N-phospho-L-histidine.</text>
        <dbReference type="EC" id="2.7.13.3"/>
    </reaction>
</comment>
<evidence type="ECO:0000313" key="14">
    <source>
        <dbReference type="EMBL" id="MBB4675335.1"/>
    </source>
</evidence>
<dbReference type="RefSeq" id="WP_185001321.1">
    <property type="nucleotide sequence ID" value="NZ_BAAAUI010000006.1"/>
</dbReference>
<dbReference type="Pfam" id="PF00672">
    <property type="entry name" value="HAMP"/>
    <property type="match status" value="1"/>
</dbReference>
<dbReference type="SMART" id="SM00388">
    <property type="entry name" value="HisKA"/>
    <property type="match status" value="1"/>
</dbReference>
<dbReference type="EC" id="2.7.13.3" evidence="3"/>
<dbReference type="InterPro" id="IPR050428">
    <property type="entry name" value="TCS_sensor_his_kinase"/>
</dbReference>
<keyword evidence="9" id="KW-0902">Two-component regulatory system</keyword>
<dbReference type="SMART" id="SM00304">
    <property type="entry name" value="HAMP"/>
    <property type="match status" value="1"/>
</dbReference>
<dbReference type="Pfam" id="PF02518">
    <property type="entry name" value="HATPase_c"/>
    <property type="match status" value="1"/>
</dbReference>
<dbReference type="EMBL" id="JACHMH010000001">
    <property type="protein sequence ID" value="MBB4675335.1"/>
    <property type="molecule type" value="Genomic_DNA"/>
</dbReference>
<dbReference type="Pfam" id="PF00512">
    <property type="entry name" value="HisKA"/>
    <property type="match status" value="1"/>
</dbReference>
<keyword evidence="8 11" id="KW-1133">Transmembrane helix</keyword>
<keyword evidence="4" id="KW-0597">Phosphoprotein</keyword>
<dbReference type="GO" id="GO:0000155">
    <property type="term" value="F:phosphorelay sensor kinase activity"/>
    <property type="evidence" value="ECO:0007669"/>
    <property type="project" value="InterPro"/>
</dbReference>
<dbReference type="AlphaFoldDB" id="A0A7W7FRW4"/>
<dbReference type="SUPFAM" id="SSF158472">
    <property type="entry name" value="HAMP domain-like"/>
    <property type="match status" value="1"/>
</dbReference>
<dbReference type="Gene3D" id="3.30.565.10">
    <property type="entry name" value="Histidine kinase-like ATPase, C-terminal domain"/>
    <property type="match status" value="1"/>
</dbReference>
<keyword evidence="7 14" id="KW-0418">Kinase</keyword>
<keyword evidence="10 11" id="KW-0472">Membrane</keyword>
<dbReference type="SMART" id="SM00387">
    <property type="entry name" value="HATPase_c"/>
    <property type="match status" value="1"/>
</dbReference>
<comment type="caution">
    <text evidence="14">The sequence shown here is derived from an EMBL/GenBank/DDBJ whole genome shotgun (WGS) entry which is preliminary data.</text>
</comment>
<evidence type="ECO:0000256" key="1">
    <source>
        <dbReference type="ARBA" id="ARBA00000085"/>
    </source>
</evidence>
<accession>A0A7W7FRW4</accession>
<evidence type="ECO:0000256" key="8">
    <source>
        <dbReference type="ARBA" id="ARBA00022989"/>
    </source>
</evidence>
<evidence type="ECO:0000259" key="13">
    <source>
        <dbReference type="PROSITE" id="PS50885"/>
    </source>
</evidence>
<evidence type="ECO:0000256" key="5">
    <source>
        <dbReference type="ARBA" id="ARBA00022679"/>
    </source>
</evidence>
<dbReference type="PROSITE" id="PS50109">
    <property type="entry name" value="HIS_KIN"/>
    <property type="match status" value="1"/>
</dbReference>
<dbReference type="InterPro" id="IPR005467">
    <property type="entry name" value="His_kinase_dom"/>
</dbReference>
<evidence type="ECO:0000256" key="4">
    <source>
        <dbReference type="ARBA" id="ARBA00022553"/>
    </source>
</evidence>
<organism evidence="14 15">
    <name type="scientific">Crossiella cryophila</name>
    <dbReference type="NCBI Taxonomy" id="43355"/>
    <lineage>
        <taxon>Bacteria</taxon>
        <taxon>Bacillati</taxon>
        <taxon>Actinomycetota</taxon>
        <taxon>Actinomycetes</taxon>
        <taxon>Pseudonocardiales</taxon>
        <taxon>Pseudonocardiaceae</taxon>
        <taxon>Crossiella</taxon>
    </lineage>
</organism>
<dbReference type="PANTHER" id="PTHR45436:SF5">
    <property type="entry name" value="SENSOR HISTIDINE KINASE TRCS"/>
    <property type="match status" value="1"/>
</dbReference>
<feature type="domain" description="Histidine kinase" evidence="12">
    <location>
        <begin position="123"/>
        <end position="321"/>
    </location>
</feature>
<dbReference type="CDD" id="cd06225">
    <property type="entry name" value="HAMP"/>
    <property type="match status" value="1"/>
</dbReference>
<evidence type="ECO:0000256" key="6">
    <source>
        <dbReference type="ARBA" id="ARBA00022692"/>
    </source>
</evidence>
<dbReference type="InterPro" id="IPR003661">
    <property type="entry name" value="HisK_dim/P_dom"/>
</dbReference>
<feature type="transmembrane region" description="Helical" evidence="11">
    <location>
        <begin position="7"/>
        <end position="30"/>
    </location>
</feature>
<dbReference type="PANTHER" id="PTHR45436">
    <property type="entry name" value="SENSOR HISTIDINE KINASE YKOH"/>
    <property type="match status" value="1"/>
</dbReference>
<dbReference type="GO" id="GO:0005886">
    <property type="term" value="C:plasma membrane"/>
    <property type="evidence" value="ECO:0007669"/>
    <property type="project" value="UniProtKB-SubCell"/>
</dbReference>
<evidence type="ECO:0000256" key="10">
    <source>
        <dbReference type="ARBA" id="ARBA00023136"/>
    </source>
</evidence>
<dbReference type="Gene3D" id="6.10.340.10">
    <property type="match status" value="1"/>
</dbReference>
<dbReference type="CDD" id="cd00082">
    <property type="entry name" value="HisKA"/>
    <property type="match status" value="1"/>
</dbReference>
<gene>
    <name evidence="14" type="ORF">HNR67_001453</name>
</gene>
<dbReference type="InterPro" id="IPR004358">
    <property type="entry name" value="Sig_transdc_His_kin-like_C"/>
</dbReference>
<dbReference type="InterPro" id="IPR003594">
    <property type="entry name" value="HATPase_dom"/>
</dbReference>
<dbReference type="Gene3D" id="1.10.287.130">
    <property type="match status" value="1"/>
</dbReference>
<evidence type="ECO:0000256" key="9">
    <source>
        <dbReference type="ARBA" id="ARBA00023012"/>
    </source>
</evidence>
<evidence type="ECO:0000256" key="3">
    <source>
        <dbReference type="ARBA" id="ARBA00012438"/>
    </source>
</evidence>
<dbReference type="SUPFAM" id="SSF55874">
    <property type="entry name" value="ATPase domain of HSP90 chaperone/DNA topoisomerase II/histidine kinase"/>
    <property type="match status" value="1"/>
</dbReference>
<evidence type="ECO:0000256" key="11">
    <source>
        <dbReference type="SAM" id="Phobius"/>
    </source>
</evidence>
<name>A0A7W7FRW4_9PSEU</name>
<keyword evidence="6 11" id="KW-0812">Transmembrane</keyword>
<reference evidence="14 15" key="1">
    <citation type="submission" date="2020-08" db="EMBL/GenBank/DDBJ databases">
        <title>Sequencing the genomes of 1000 actinobacteria strains.</title>
        <authorList>
            <person name="Klenk H.-P."/>
        </authorList>
    </citation>
    <scope>NUCLEOTIDE SEQUENCE [LARGE SCALE GENOMIC DNA]</scope>
    <source>
        <strain evidence="14 15">DSM 44230</strain>
    </source>
</reference>